<comment type="caution">
    <text evidence="7">The sequence shown here is derived from an EMBL/GenBank/DDBJ whole genome shotgun (WGS) entry which is preliminary data.</text>
</comment>
<dbReference type="Pfam" id="PF03739">
    <property type="entry name" value="LptF_LptG"/>
    <property type="match status" value="1"/>
</dbReference>
<comment type="subcellular location">
    <subcellularLocation>
        <location evidence="1">Cell membrane</location>
        <topology evidence="1">Multi-pass membrane protein</topology>
    </subcellularLocation>
</comment>
<evidence type="ECO:0000256" key="4">
    <source>
        <dbReference type="ARBA" id="ARBA00022989"/>
    </source>
</evidence>
<organism evidence="7">
    <name type="scientific">candidate division WOR-3 bacterium</name>
    <dbReference type="NCBI Taxonomy" id="2052148"/>
    <lineage>
        <taxon>Bacteria</taxon>
        <taxon>Bacteria division WOR-3</taxon>
    </lineage>
</organism>
<dbReference type="PANTHER" id="PTHR33529:SF6">
    <property type="entry name" value="YJGP_YJGQ FAMILY PERMEASE"/>
    <property type="match status" value="1"/>
</dbReference>
<protein>
    <submittedName>
        <fullName evidence="7">YjgP/YjgQ family permease</fullName>
    </submittedName>
</protein>
<feature type="transmembrane region" description="Helical" evidence="6">
    <location>
        <begin position="315"/>
        <end position="335"/>
    </location>
</feature>
<dbReference type="AlphaFoldDB" id="A0A7C4UBJ4"/>
<evidence type="ECO:0000256" key="1">
    <source>
        <dbReference type="ARBA" id="ARBA00004651"/>
    </source>
</evidence>
<dbReference type="EMBL" id="DTHG01000015">
    <property type="protein sequence ID" value="HGW91154.1"/>
    <property type="molecule type" value="Genomic_DNA"/>
</dbReference>
<keyword evidence="4 6" id="KW-1133">Transmembrane helix</keyword>
<dbReference type="InterPro" id="IPR005495">
    <property type="entry name" value="LptG/LptF_permease"/>
</dbReference>
<accession>A0A7C4UBJ4</accession>
<evidence type="ECO:0000313" key="7">
    <source>
        <dbReference type="EMBL" id="HGW91154.1"/>
    </source>
</evidence>
<dbReference type="GO" id="GO:0015920">
    <property type="term" value="P:lipopolysaccharide transport"/>
    <property type="evidence" value="ECO:0007669"/>
    <property type="project" value="TreeGrafter"/>
</dbReference>
<feature type="transmembrane region" description="Helical" evidence="6">
    <location>
        <begin position="109"/>
        <end position="134"/>
    </location>
</feature>
<name>A0A7C4UBJ4_UNCW3</name>
<evidence type="ECO:0000256" key="2">
    <source>
        <dbReference type="ARBA" id="ARBA00022475"/>
    </source>
</evidence>
<gene>
    <name evidence="7" type="ORF">ENV67_01255</name>
</gene>
<dbReference type="GO" id="GO:0043190">
    <property type="term" value="C:ATP-binding cassette (ABC) transporter complex"/>
    <property type="evidence" value="ECO:0007669"/>
    <property type="project" value="TreeGrafter"/>
</dbReference>
<feature type="transmembrane region" description="Helical" evidence="6">
    <location>
        <begin position="347"/>
        <end position="369"/>
    </location>
</feature>
<reference evidence="7" key="1">
    <citation type="journal article" date="2020" name="mSystems">
        <title>Genome- and Community-Level Interaction Insights into Carbon Utilization and Element Cycling Functions of Hydrothermarchaeota in Hydrothermal Sediment.</title>
        <authorList>
            <person name="Zhou Z."/>
            <person name="Liu Y."/>
            <person name="Xu W."/>
            <person name="Pan J."/>
            <person name="Luo Z.H."/>
            <person name="Li M."/>
        </authorList>
    </citation>
    <scope>NUCLEOTIDE SEQUENCE [LARGE SCALE GENOMIC DNA]</scope>
    <source>
        <strain evidence="7">SpSt-780</strain>
    </source>
</reference>
<keyword evidence="2" id="KW-1003">Cell membrane</keyword>
<proteinExistence type="predicted"/>
<keyword evidence="5 6" id="KW-0472">Membrane</keyword>
<dbReference type="PANTHER" id="PTHR33529">
    <property type="entry name" value="SLR0882 PROTEIN-RELATED"/>
    <property type="match status" value="1"/>
</dbReference>
<feature type="transmembrane region" description="Helical" evidence="6">
    <location>
        <begin position="65"/>
        <end position="89"/>
    </location>
</feature>
<evidence type="ECO:0000256" key="5">
    <source>
        <dbReference type="ARBA" id="ARBA00023136"/>
    </source>
</evidence>
<feature type="transmembrane region" description="Helical" evidence="6">
    <location>
        <begin position="289"/>
        <end position="309"/>
    </location>
</feature>
<feature type="transmembrane region" description="Helical" evidence="6">
    <location>
        <begin position="25"/>
        <end position="45"/>
    </location>
</feature>
<keyword evidence="3 6" id="KW-0812">Transmembrane</keyword>
<evidence type="ECO:0000256" key="3">
    <source>
        <dbReference type="ARBA" id="ARBA00022692"/>
    </source>
</evidence>
<evidence type="ECO:0000256" key="6">
    <source>
        <dbReference type="SAM" id="Phobius"/>
    </source>
</evidence>
<sequence>MNTKGSSFRSPRCNVFDLYVLKESILPFFFGFIVFTFVLLMDNIFKLIDYIVGKKIDFIYIFQLILYALPFIISMTIPMAVLVSVISSFGRLSSDSEIIALKSFGVNPLRIILFPLIFSFLIFITMTIFSNFIVPEANYRMKKTLMIITRKNPSLNLREHIFNRIYDNYTIWAERIDQSKGELKNVQFIEKVRGKEKRIITSMKCNMKVSKDTLFLRFLSGEIHEIDENIPSKYRVLNFKVYIFKIPLPEENSIRKVYRGKREMTIIHILNELKKVKDKNMRWRYLIEINKNFAIPFASILFVLVGSGIGMGARIGGLSVGVTTSFFIFIIYYIFLVGGEELAERGILNPNIGIWIPNLFLLIMGIIIYKREIYGK</sequence>